<keyword evidence="2" id="KW-0805">Transcription regulation</keyword>
<evidence type="ECO:0000256" key="1">
    <source>
        <dbReference type="ARBA" id="ARBA00009437"/>
    </source>
</evidence>
<comment type="caution">
    <text evidence="6">The sequence shown here is derived from an EMBL/GenBank/DDBJ whole genome shotgun (WGS) entry which is preliminary data.</text>
</comment>
<dbReference type="InterPro" id="IPR000847">
    <property type="entry name" value="LysR_HTH_N"/>
</dbReference>
<evidence type="ECO:0000313" key="6">
    <source>
        <dbReference type="EMBL" id="MFE9601171.1"/>
    </source>
</evidence>
<dbReference type="InterPro" id="IPR005119">
    <property type="entry name" value="LysR_subst-bd"/>
</dbReference>
<dbReference type="Proteomes" id="UP001601303">
    <property type="component" value="Unassembled WGS sequence"/>
</dbReference>
<keyword evidence="4" id="KW-0804">Transcription</keyword>
<organism evidence="6 7">
    <name type="scientific">Streptomyces hokutonensis</name>
    <dbReference type="NCBI Taxonomy" id="1306990"/>
    <lineage>
        <taxon>Bacteria</taxon>
        <taxon>Bacillati</taxon>
        <taxon>Actinomycetota</taxon>
        <taxon>Actinomycetes</taxon>
        <taxon>Kitasatosporales</taxon>
        <taxon>Streptomycetaceae</taxon>
        <taxon>Streptomyces</taxon>
    </lineage>
</organism>
<keyword evidence="7" id="KW-1185">Reference proteome</keyword>
<reference evidence="6 7" key="1">
    <citation type="submission" date="2024-10" db="EMBL/GenBank/DDBJ databases">
        <title>The Natural Products Discovery Center: Release of the First 8490 Sequenced Strains for Exploring Actinobacteria Biosynthetic Diversity.</title>
        <authorList>
            <person name="Kalkreuter E."/>
            <person name="Kautsar S.A."/>
            <person name="Yang D."/>
            <person name="Bader C.D."/>
            <person name="Teijaro C.N."/>
            <person name="Fluegel L."/>
            <person name="Davis C.M."/>
            <person name="Simpson J.R."/>
            <person name="Lauterbach L."/>
            <person name="Steele A.D."/>
            <person name="Gui C."/>
            <person name="Meng S."/>
            <person name="Li G."/>
            <person name="Viehrig K."/>
            <person name="Ye F."/>
            <person name="Su P."/>
            <person name="Kiefer A.F."/>
            <person name="Nichols A."/>
            <person name="Cepeda A.J."/>
            <person name="Yan W."/>
            <person name="Fan B."/>
            <person name="Jiang Y."/>
            <person name="Adhikari A."/>
            <person name="Zheng C.-J."/>
            <person name="Schuster L."/>
            <person name="Cowan T.M."/>
            <person name="Smanski M.J."/>
            <person name="Chevrette M.G."/>
            <person name="De Carvalho L.P.S."/>
            <person name="Shen B."/>
        </authorList>
    </citation>
    <scope>NUCLEOTIDE SEQUENCE [LARGE SCALE GENOMIC DNA]</scope>
    <source>
        <strain evidence="6 7">NPDC006488</strain>
    </source>
</reference>
<keyword evidence="3" id="KW-0238">DNA-binding</keyword>
<feature type="domain" description="HTH lysR-type" evidence="5">
    <location>
        <begin position="1"/>
        <end position="58"/>
    </location>
</feature>
<dbReference type="Gene3D" id="3.40.190.10">
    <property type="entry name" value="Periplasmic binding protein-like II"/>
    <property type="match status" value="2"/>
</dbReference>
<comment type="similarity">
    <text evidence="1">Belongs to the LysR transcriptional regulatory family.</text>
</comment>
<evidence type="ECO:0000256" key="2">
    <source>
        <dbReference type="ARBA" id="ARBA00023015"/>
    </source>
</evidence>
<dbReference type="InterPro" id="IPR036390">
    <property type="entry name" value="WH_DNA-bd_sf"/>
</dbReference>
<dbReference type="Gene3D" id="1.10.10.10">
    <property type="entry name" value="Winged helix-like DNA-binding domain superfamily/Winged helix DNA-binding domain"/>
    <property type="match status" value="1"/>
</dbReference>
<proteinExistence type="inferred from homology"/>
<evidence type="ECO:0000313" key="7">
    <source>
        <dbReference type="Proteomes" id="UP001601303"/>
    </source>
</evidence>
<dbReference type="InterPro" id="IPR036388">
    <property type="entry name" value="WH-like_DNA-bd_sf"/>
</dbReference>
<dbReference type="PANTHER" id="PTHR30346:SF28">
    <property type="entry name" value="HTH-TYPE TRANSCRIPTIONAL REGULATOR CYNR"/>
    <property type="match status" value="1"/>
</dbReference>
<dbReference type="EMBL" id="JBIAHM010000007">
    <property type="protein sequence ID" value="MFE9601171.1"/>
    <property type="molecule type" value="Genomic_DNA"/>
</dbReference>
<evidence type="ECO:0000256" key="4">
    <source>
        <dbReference type="ARBA" id="ARBA00023163"/>
    </source>
</evidence>
<dbReference type="RefSeq" id="WP_388108162.1">
    <property type="nucleotide sequence ID" value="NZ_JBIAHM010000007.1"/>
</dbReference>
<evidence type="ECO:0000256" key="3">
    <source>
        <dbReference type="ARBA" id="ARBA00023125"/>
    </source>
</evidence>
<sequence length="321" mass="34308">MELREMRVFVAIVEEGSLSAAARRLHLSQPALSQTVGSLERQLGVRLLVRSSAGMAATPEGRTLLDESRAVLARHDQALVALDRQRAREVGVLRLGLPLDVPPALLVGPLGELAAAYPATGVQARHLAPALLEAALRRDELDTALLRERPRGQELDSLLVLEEPLGALLTTRQAERLGGPDALSLEALAGLRWMGFPREDAPGYFDELTAVLRAHGIEAARAVTELRAILPAVVYASVAAADGAFALAPRHLACLAPDGLTWCPLAGNPLIRRTWAAWSAGSHRRDLGHFIAAFDIPERQRGLPVPRAHRAASGPPVGQSA</sequence>
<dbReference type="Pfam" id="PF00126">
    <property type="entry name" value="HTH_1"/>
    <property type="match status" value="1"/>
</dbReference>
<dbReference type="SUPFAM" id="SSF46785">
    <property type="entry name" value="Winged helix' DNA-binding domain"/>
    <property type="match status" value="1"/>
</dbReference>
<gene>
    <name evidence="6" type="ORF">ACFYNQ_21710</name>
</gene>
<dbReference type="PROSITE" id="PS50931">
    <property type="entry name" value="HTH_LYSR"/>
    <property type="match status" value="1"/>
</dbReference>
<accession>A0ABW6M4W8</accession>
<dbReference type="SUPFAM" id="SSF53850">
    <property type="entry name" value="Periplasmic binding protein-like II"/>
    <property type="match status" value="1"/>
</dbReference>
<protein>
    <submittedName>
        <fullName evidence="6">LysR family transcriptional regulator</fullName>
    </submittedName>
</protein>
<evidence type="ECO:0000259" key="5">
    <source>
        <dbReference type="PROSITE" id="PS50931"/>
    </source>
</evidence>
<dbReference type="PANTHER" id="PTHR30346">
    <property type="entry name" value="TRANSCRIPTIONAL DUAL REGULATOR HCAR-RELATED"/>
    <property type="match status" value="1"/>
</dbReference>
<dbReference type="Pfam" id="PF03466">
    <property type="entry name" value="LysR_substrate"/>
    <property type="match status" value="1"/>
</dbReference>
<dbReference type="PRINTS" id="PR00039">
    <property type="entry name" value="HTHLYSR"/>
</dbReference>
<name>A0ABW6M4W8_9ACTN</name>